<organism evidence="4 5">
    <name type="scientific">Polyplosphaeria fusca</name>
    <dbReference type="NCBI Taxonomy" id="682080"/>
    <lineage>
        <taxon>Eukaryota</taxon>
        <taxon>Fungi</taxon>
        <taxon>Dikarya</taxon>
        <taxon>Ascomycota</taxon>
        <taxon>Pezizomycotina</taxon>
        <taxon>Dothideomycetes</taxon>
        <taxon>Pleosporomycetidae</taxon>
        <taxon>Pleosporales</taxon>
        <taxon>Tetraplosphaeriaceae</taxon>
        <taxon>Polyplosphaeria</taxon>
    </lineage>
</organism>
<proteinExistence type="inferred from homology"/>
<evidence type="ECO:0000313" key="4">
    <source>
        <dbReference type="EMBL" id="KAF2731732.1"/>
    </source>
</evidence>
<dbReference type="EMBL" id="ML996190">
    <property type="protein sequence ID" value="KAF2731732.1"/>
    <property type="molecule type" value="Genomic_DNA"/>
</dbReference>
<keyword evidence="2" id="KW-0378">Hydrolase</keyword>
<evidence type="ECO:0000313" key="5">
    <source>
        <dbReference type="Proteomes" id="UP000799444"/>
    </source>
</evidence>
<dbReference type="GO" id="GO:0008233">
    <property type="term" value="F:peptidase activity"/>
    <property type="evidence" value="ECO:0007669"/>
    <property type="project" value="InterPro"/>
</dbReference>
<dbReference type="Pfam" id="PF00561">
    <property type="entry name" value="Abhydrolase_1"/>
    <property type="match status" value="1"/>
</dbReference>
<dbReference type="OrthoDB" id="1898734at2759"/>
<dbReference type="PRINTS" id="PR00793">
    <property type="entry name" value="PROAMNOPTASE"/>
</dbReference>
<dbReference type="Gene3D" id="3.40.50.1820">
    <property type="entry name" value="alpha/beta hydrolase"/>
    <property type="match status" value="1"/>
</dbReference>
<evidence type="ECO:0000256" key="1">
    <source>
        <dbReference type="ARBA" id="ARBA00010088"/>
    </source>
</evidence>
<name>A0A9P4QQA3_9PLEO</name>
<dbReference type="Proteomes" id="UP000799444">
    <property type="component" value="Unassembled WGS sequence"/>
</dbReference>
<comment type="similarity">
    <text evidence="1">Belongs to the peptidase S33 family.</text>
</comment>
<comment type="caution">
    <text evidence="4">The sequence shown here is derived from an EMBL/GenBank/DDBJ whole genome shotgun (WGS) entry which is preliminary data.</text>
</comment>
<accession>A0A9P4QQA3</accession>
<dbReference type="InterPro" id="IPR002410">
    <property type="entry name" value="Peptidase_S33"/>
</dbReference>
<dbReference type="PANTHER" id="PTHR43248">
    <property type="entry name" value="2-SUCCINYL-6-HYDROXY-2,4-CYCLOHEXADIENE-1-CARBOXYLATE SYNTHASE"/>
    <property type="match status" value="1"/>
</dbReference>
<keyword evidence="5" id="KW-1185">Reference proteome</keyword>
<dbReference type="GO" id="GO:0006508">
    <property type="term" value="P:proteolysis"/>
    <property type="evidence" value="ECO:0007669"/>
    <property type="project" value="InterPro"/>
</dbReference>
<dbReference type="SUPFAM" id="SSF53474">
    <property type="entry name" value="alpha/beta-Hydrolases"/>
    <property type="match status" value="1"/>
</dbReference>
<dbReference type="InterPro" id="IPR029058">
    <property type="entry name" value="AB_hydrolase_fold"/>
</dbReference>
<feature type="domain" description="AB hydrolase-1" evidence="3">
    <location>
        <begin position="65"/>
        <end position="215"/>
    </location>
</feature>
<dbReference type="InterPro" id="IPR051601">
    <property type="entry name" value="Serine_prot/Carboxylest_S33"/>
</dbReference>
<dbReference type="InterPro" id="IPR000073">
    <property type="entry name" value="AB_hydrolase_1"/>
</dbReference>
<dbReference type="PANTHER" id="PTHR43248:SF2">
    <property type="entry name" value="PROLYL AMINOPEPTIDASE"/>
    <property type="match status" value="1"/>
</dbReference>
<gene>
    <name evidence="4" type="ORF">EJ04DRAFT_514388</name>
</gene>
<protein>
    <submittedName>
        <fullName evidence="4">Alpha/beta-hydrolase</fullName>
    </submittedName>
</protein>
<dbReference type="AlphaFoldDB" id="A0A9P4QQA3"/>
<evidence type="ECO:0000256" key="2">
    <source>
        <dbReference type="ARBA" id="ARBA00022801"/>
    </source>
</evidence>
<reference evidence="4" key="1">
    <citation type="journal article" date="2020" name="Stud. Mycol.">
        <title>101 Dothideomycetes genomes: a test case for predicting lifestyles and emergence of pathogens.</title>
        <authorList>
            <person name="Haridas S."/>
            <person name="Albert R."/>
            <person name="Binder M."/>
            <person name="Bloem J."/>
            <person name="Labutti K."/>
            <person name="Salamov A."/>
            <person name="Andreopoulos B."/>
            <person name="Baker S."/>
            <person name="Barry K."/>
            <person name="Bills G."/>
            <person name="Bluhm B."/>
            <person name="Cannon C."/>
            <person name="Castanera R."/>
            <person name="Culley D."/>
            <person name="Daum C."/>
            <person name="Ezra D."/>
            <person name="Gonzalez J."/>
            <person name="Henrissat B."/>
            <person name="Kuo A."/>
            <person name="Liang C."/>
            <person name="Lipzen A."/>
            <person name="Lutzoni F."/>
            <person name="Magnuson J."/>
            <person name="Mondo S."/>
            <person name="Nolan M."/>
            <person name="Ohm R."/>
            <person name="Pangilinan J."/>
            <person name="Park H.-J."/>
            <person name="Ramirez L."/>
            <person name="Alfaro M."/>
            <person name="Sun H."/>
            <person name="Tritt A."/>
            <person name="Yoshinaga Y."/>
            <person name="Zwiers L.-H."/>
            <person name="Turgeon B."/>
            <person name="Goodwin S."/>
            <person name="Spatafora J."/>
            <person name="Crous P."/>
            <person name="Grigoriev I."/>
        </authorList>
    </citation>
    <scope>NUCLEOTIDE SEQUENCE</scope>
    <source>
        <strain evidence="4">CBS 125425</strain>
    </source>
</reference>
<evidence type="ECO:0000259" key="3">
    <source>
        <dbReference type="Pfam" id="PF00561"/>
    </source>
</evidence>
<sequence>MIAAAKILEQRTHVVPGKLKVTEHFFQVPRDHSNPSHGTIQLFARSVLKSDSSLDAPDPKKSQLPWLLYLQGGPGYECRSPQATAWTTPLLDKGYRVLFLDQRGTGLSNAVSQSSLQLRGNEDVQTAYMKSFRADSIVRDCEAVRQALVADYPDEKKKWSICGQSFGGFCVTTYLSLFPEALKEAFVFGGLPPMRNRPDEVYDRLYARVKRRNDAYYAKFPEDVERVRRVVKLLRRFGDETVRVQGGEGFLPARRFLQLGLQFGFLGGLDAVHDIVLRADADLAQHGHLSKPTVMAIEGMQSFDSNVIYALLHEPCYCQGEAPNWAAERMMQKHPEFKLEEALKTDAPILFTGEMVYPFMLDSYPELRKLKTVAENLAQTKDWPKLYDDEQLSRNEVPVYAAVYYDDMYVDFDLSMERARNIKGCKTFITNAMSHEAIRSKTEEVFKAIWALRDDTLD</sequence>